<dbReference type="EMBL" id="JAJTTA010000002">
    <property type="protein sequence ID" value="MCF0040872.1"/>
    <property type="molecule type" value="Genomic_DNA"/>
</dbReference>
<dbReference type="PANTHER" id="PTHR36437">
    <property type="entry name" value="GLYOXALASE/BLEOMYCIN RESISTANCE PROTEIN/DIOXYGENASE"/>
    <property type="match status" value="1"/>
</dbReference>
<dbReference type="InterPro" id="IPR029068">
    <property type="entry name" value="Glyas_Bleomycin-R_OHBP_Dase"/>
</dbReference>
<dbReference type="RefSeq" id="WP_234613373.1">
    <property type="nucleotide sequence ID" value="NZ_CP098806.1"/>
</dbReference>
<dbReference type="PROSITE" id="PS51819">
    <property type="entry name" value="VOC"/>
    <property type="match status" value="1"/>
</dbReference>
<protein>
    <submittedName>
        <fullName evidence="2">VOC family protein</fullName>
    </submittedName>
</protein>
<evidence type="ECO:0000259" key="1">
    <source>
        <dbReference type="PROSITE" id="PS51819"/>
    </source>
</evidence>
<dbReference type="Proteomes" id="UP001139700">
    <property type="component" value="Unassembled WGS sequence"/>
</dbReference>
<keyword evidence="3" id="KW-1185">Reference proteome</keyword>
<accession>A0A9X1PCR9</accession>
<evidence type="ECO:0000313" key="3">
    <source>
        <dbReference type="Proteomes" id="UP001139700"/>
    </source>
</evidence>
<evidence type="ECO:0000313" key="2">
    <source>
        <dbReference type="EMBL" id="MCF0040872.1"/>
    </source>
</evidence>
<dbReference type="CDD" id="cd07263">
    <property type="entry name" value="VOC_like"/>
    <property type="match status" value="1"/>
</dbReference>
<dbReference type="SUPFAM" id="SSF54593">
    <property type="entry name" value="Glyoxalase/Bleomycin resistance protein/Dihydroxybiphenyl dioxygenase"/>
    <property type="match status" value="1"/>
</dbReference>
<feature type="domain" description="VOC" evidence="1">
    <location>
        <begin position="1"/>
        <end position="127"/>
    </location>
</feature>
<organism evidence="2 3">
    <name type="scientific">Dyadobacter fanqingshengii</name>
    <dbReference type="NCBI Taxonomy" id="2906443"/>
    <lineage>
        <taxon>Bacteria</taxon>
        <taxon>Pseudomonadati</taxon>
        <taxon>Bacteroidota</taxon>
        <taxon>Cytophagia</taxon>
        <taxon>Cytophagales</taxon>
        <taxon>Spirosomataceae</taxon>
        <taxon>Dyadobacter</taxon>
    </lineage>
</organism>
<dbReference type="Pfam" id="PF00903">
    <property type="entry name" value="Glyoxalase"/>
    <property type="match status" value="1"/>
</dbReference>
<sequence>MKIIVTSVMVDDQEKARKFYTEKLGFAVKSDVPVGEYKWLTVVSPEDQHSVELLLEPMAFGPAKVYQKQLFDANIPATMFGVDDIGATYEKLLELGVKFKSEPKKMDNVTIAVFDDTCGNLIQIAEQH</sequence>
<name>A0A9X1PCR9_9BACT</name>
<dbReference type="InterPro" id="IPR004360">
    <property type="entry name" value="Glyas_Fos-R_dOase_dom"/>
</dbReference>
<comment type="caution">
    <text evidence="2">The sequence shown here is derived from an EMBL/GenBank/DDBJ whole genome shotgun (WGS) entry which is preliminary data.</text>
</comment>
<reference evidence="2" key="1">
    <citation type="submission" date="2021-12" db="EMBL/GenBank/DDBJ databases">
        <title>Novel species in genus Dyadobacter.</title>
        <authorList>
            <person name="Ma C."/>
        </authorList>
    </citation>
    <scope>NUCLEOTIDE SEQUENCE</scope>
    <source>
        <strain evidence="2">CY399</strain>
    </source>
</reference>
<dbReference type="AlphaFoldDB" id="A0A9X1PCR9"/>
<dbReference type="Gene3D" id="3.10.180.10">
    <property type="entry name" value="2,3-Dihydroxybiphenyl 1,2-Dioxygenase, domain 1"/>
    <property type="match status" value="1"/>
</dbReference>
<dbReference type="PANTHER" id="PTHR36437:SF2">
    <property type="entry name" value="GLYOXALASE_BLEOMYCIN RESISTANCE PROTEIN_DIOXYGENASE"/>
    <property type="match status" value="1"/>
</dbReference>
<proteinExistence type="predicted"/>
<dbReference type="InterPro" id="IPR037523">
    <property type="entry name" value="VOC_core"/>
</dbReference>
<gene>
    <name evidence="2" type="ORF">LXM24_12305</name>
</gene>